<dbReference type="GO" id="GO:0004525">
    <property type="term" value="F:ribonuclease III activity"/>
    <property type="evidence" value="ECO:0007669"/>
    <property type="project" value="InterPro"/>
</dbReference>
<evidence type="ECO:0000313" key="3">
    <source>
        <dbReference type="EMBL" id="ORX38928.1"/>
    </source>
</evidence>
<name>A0A1Y1ULK0_9TREE</name>
<gene>
    <name evidence="3" type="ORF">BD324DRAFT_617897</name>
</gene>
<evidence type="ECO:0000313" key="4">
    <source>
        <dbReference type="Proteomes" id="UP000193218"/>
    </source>
</evidence>
<dbReference type="SUPFAM" id="SSF69065">
    <property type="entry name" value="RNase III domain-like"/>
    <property type="match status" value="1"/>
</dbReference>
<feature type="domain" description="RNase III" evidence="2">
    <location>
        <begin position="15"/>
        <end position="141"/>
    </location>
</feature>
<feature type="region of interest" description="Disordered" evidence="1">
    <location>
        <begin position="147"/>
        <end position="171"/>
    </location>
</feature>
<dbReference type="SMART" id="SM00535">
    <property type="entry name" value="RIBOc"/>
    <property type="match status" value="1"/>
</dbReference>
<dbReference type="Proteomes" id="UP000193218">
    <property type="component" value="Unassembled WGS sequence"/>
</dbReference>
<dbReference type="OrthoDB" id="2392202at2759"/>
<dbReference type="GO" id="GO:0006396">
    <property type="term" value="P:RNA processing"/>
    <property type="evidence" value="ECO:0007669"/>
    <property type="project" value="InterPro"/>
</dbReference>
<reference evidence="3 4" key="1">
    <citation type="submission" date="2017-03" db="EMBL/GenBank/DDBJ databases">
        <title>Widespread Adenine N6-methylation of Active Genes in Fungi.</title>
        <authorList>
            <consortium name="DOE Joint Genome Institute"/>
            <person name="Mondo S.J."/>
            <person name="Dannebaum R.O."/>
            <person name="Kuo R.C."/>
            <person name="Louie K.B."/>
            <person name="Bewick A.J."/>
            <person name="Labutti K."/>
            <person name="Haridas S."/>
            <person name="Kuo A."/>
            <person name="Salamov A."/>
            <person name="Ahrendt S.R."/>
            <person name="Lau R."/>
            <person name="Bowen B.P."/>
            <person name="Lipzen A."/>
            <person name="Sullivan W."/>
            <person name="Andreopoulos W.B."/>
            <person name="Clum A."/>
            <person name="Lindquist E."/>
            <person name="Daum C."/>
            <person name="Northen T.R."/>
            <person name="Ramamoorthy G."/>
            <person name="Schmitz R.J."/>
            <person name="Gryganskyi A."/>
            <person name="Culley D."/>
            <person name="Magnuson J."/>
            <person name="James T.Y."/>
            <person name="O'Malley M.A."/>
            <person name="Stajich J.E."/>
            <person name="Spatafora J.W."/>
            <person name="Visel A."/>
            <person name="Grigoriev I.V."/>
        </authorList>
    </citation>
    <scope>NUCLEOTIDE SEQUENCE [LARGE SCALE GENOMIC DNA]</scope>
    <source>
        <strain evidence="3 4">NRRL Y-17943</strain>
    </source>
</reference>
<dbReference type="PROSITE" id="PS50142">
    <property type="entry name" value="RNASE_3_2"/>
    <property type="match status" value="1"/>
</dbReference>
<keyword evidence="4" id="KW-1185">Reference proteome</keyword>
<dbReference type="SUPFAM" id="SSF54768">
    <property type="entry name" value="dsRNA-binding domain-like"/>
    <property type="match status" value="1"/>
</dbReference>
<dbReference type="STRING" id="4999.A0A1Y1ULK0"/>
<sequence>MSWLSGVPLPPIPPIDNPKYADIVFTHSSARSQQHSSSSFDLTSGAADLDNEKLEHVGDGILGAFITFLLNELYPDLVVGSATLLKSRLVSNATNAQLSLHYGLPKHLRAAHAAALPLRNQPNVQADLFEAYIGGLFYSYLHRGTPRSNPTPPLTPQPHEPTASLADGSPRRMSYGQAMDELGLWLRAVYTPLAHKMMDQIRSEQSTTDINVALEQQAAGSTALLNQYYLTHESRLPSYAYSASADSSGMWTCICVAQRRDGSELRSEASGTTKKVAATLAAYKICKELSLVP</sequence>
<dbReference type="GeneID" id="33556769"/>
<accession>A0A1Y1ULK0</accession>
<comment type="caution">
    <text evidence="3">The sequence shown here is derived from an EMBL/GenBank/DDBJ whole genome shotgun (WGS) entry which is preliminary data.</text>
</comment>
<dbReference type="EMBL" id="NBSH01000003">
    <property type="protein sequence ID" value="ORX38928.1"/>
    <property type="molecule type" value="Genomic_DNA"/>
</dbReference>
<feature type="compositionally biased region" description="Pro residues" evidence="1">
    <location>
        <begin position="149"/>
        <end position="159"/>
    </location>
</feature>
<dbReference type="CDD" id="cd00593">
    <property type="entry name" value="RIBOc"/>
    <property type="match status" value="1"/>
</dbReference>
<dbReference type="AlphaFoldDB" id="A0A1Y1ULK0"/>
<organism evidence="3 4">
    <name type="scientific">Kockovaella imperatae</name>
    <dbReference type="NCBI Taxonomy" id="4999"/>
    <lineage>
        <taxon>Eukaryota</taxon>
        <taxon>Fungi</taxon>
        <taxon>Dikarya</taxon>
        <taxon>Basidiomycota</taxon>
        <taxon>Agaricomycotina</taxon>
        <taxon>Tremellomycetes</taxon>
        <taxon>Tremellales</taxon>
        <taxon>Cuniculitremaceae</taxon>
        <taxon>Kockovaella</taxon>
    </lineage>
</organism>
<dbReference type="Pfam" id="PF00636">
    <property type="entry name" value="Ribonuclease_3"/>
    <property type="match status" value="1"/>
</dbReference>
<dbReference type="InterPro" id="IPR036389">
    <property type="entry name" value="RNase_III_sf"/>
</dbReference>
<protein>
    <submittedName>
        <fullName evidence="3">Ribonuclease III domain-containing protein</fullName>
    </submittedName>
</protein>
<proteinExistence type="predicted"/>
<dbReference type="InParanoid" id="A0A1Y1ULK0"/>
<dbReference type="RefSeq" id="XP_021872791.1">
    <property type="nucleotide sequence ID" value="XM_022014961.1"/>
</dbReference>
<evidence type="ECO:0000259" key="2">
    <source>
        <dbReference type="PROSITE" id="PS50142"/>
    </source>
</evidence>
<dbReference type="Gene3D" id="1.10.1520.10">
    <property type="entry name" value="Ribonuclease III domain"/>
    <property type="match status" value="1"/>
</dbReference>
<evidence type="ECO:0000256" key="1">
    <source>
        <dbReference type="SAM" id="MobiDB-lite"/>
    </source>
</evidence>
<dbReference type="InterPro" id="IPR000999">
    <property type="entry name" value="RNase_III_dom"/>
</dbReference>